<dbReference type="AlphaFoldDB" id="A0A3L6QMS3"/>
<dbReference type="GO" id="GO:0016020">
    <property type="term" value="C:membrane"/>
    <property type="evidence" value="ECO:0007669"/>
    <property type="project" value="TreeGrafter"/>
</dbReference>
<dbReference type="PANTHER" id="PTHR43272">
    <property type="entry name" value="LONG-CHAIN-FATTY-ACID--COA LIGASE"/>
    <property type="match status" value="1"/>
</dbReference>
<dbReference type="STRING" id="4540.A0A3L6QMS3"/>
<proteinExistence type="predicted"/>
<evidence type="ECO:0000256" key="2">
    <source>
        <dbReference type="ARBA" id="ARBA00012959"/>
    </source>
</evidence>
<evidence type="ECO:0000313" key="8">
    <source>
        <dbReference type="Proteomes" id="UP000275267"/>
    </source>
</evidence>
<dbReference type="GO" id="GO:0004467">
    <property type="term" value="F:long-chain fatty acid-CoA ligase activity"/>
    <property type="evidence" value="ECO:0007669"/>
    <property type="project" value="TreeGrafter"/>
</dbReference>
<protein>
    <recommendedName>
        <fullName evidence="2">4-coumarate--CoA ligase</fullName>
        <ecNumber evidence="2">6.2.1.12</ecNumber>
    </recommendedName>
</protein>
<dbReference type="Gene3D" id="3.40.50.12780">
    <property type="entry name" value="N-terminal domain of ligase-like"/>
    <property type="match status" value="1"/>
</dbReference>
<evidence type="ECO:0000256" key="5">
    <source>
        <dbReference type="ARBA" id="ARBA00034252"/>
    </source>
</evidence>
<comment type="catalytic activity">
    <reaction evidence="5">
        <text>(E)-4-coumarate + ATP + CoA = (E)-4-coumaroyl-CoA + AMP + diphosphate</text>
        <dbReference type="Rhea" id="RHEA:19641"/>
        <dbReference type="ChEBI" id="CHEBI:12876"/>
        <dbReference type="ChEBI" id="CHEBI:30616"/>
        <dbReference type="ChEBI" id="CHEBI:33019"/>
        <dbReference type="ChEBI" id="CHEBI:57287"/>
        <dbReference type="ChEBI" id="CHEBI:85008"/>
        <dbReference type="ChEBI" id="CHEBI:456215"/>
        <dbReference type="EC" id="6.2.1.12"/>
    </reaction>
    <physiologicalReaction direction="left-to-right" evidence="5">
        <dbReference type="Rhea" id="RHEA:19642"/>
    </physiologicalReaction>
</comment>
<sequence>MRNSRFSSLVQVPWEGATAMAALFEMASKKYYRRRCLGTRKLINREFVESADGRKFEKLHLGEYQWDTYAEAFNRACNFASGLIKMGHKLDSHAAIFSDTRAERIIAAQGCFRQNLTVVTIYASLGEDALVHSLNETQVSTLICDSKQLKKLPAISSKLQSLRHIIYIEDEPVEAETLNQMNLWTTLSFTEVEELGKTSHIDARLPSSSDTAVIMYTSGSTGLPKGVMITHGNMVSTTAAVMTIVPNLGMDDVYLAYLPLAHVFELAAETVMLASGTAIGYGSALTMTDTSNKIKKGTNGDVSVLKPTLMISVPAILDRIRDAVFKKVGEKGGLTKKLFDFAYNRNLAAIEGSWFGSWAPERMIWDNLIFKPIRAMLGGRVRFFLCGGAPLSSDTQRFMNICLGVPVGQGYGLTETCAGAAFSEWDDTSVGRVGPPLPCCYVKLVSWEEGGYTISDSPMPRGEVVVGGYSITKGYYNNDAKTNEVYKVDEKGMRWFYTGDIGQFHPDGCLEIIDRKKDIVKLQHGEYVSWQG</sequence>
<organism evidence="7 8">
    <name type="scientific">Panicum miliaceum</name>
    <name type="common">Proso millet</name>
    <name type="synonym">Broomcorn millet</name>
    <dbReference type="NCBI Taxonomy" id="4540"/>
    <lineage>
        <taxon>Eukaryota</taxon>
        <taxon>Viridiplantae</taxon>
        <taxon>Streptophyta</taxon>
        <taxon>Embryophyta</taxon>
        <taxon>Tracheophyta</taxon>
        <taxon>Spermatophyta</taxon>
        <taxon>Magnoliopsida</taxon>
        <taxon>Liliopsida</taxon>
        <taxon>Poales</taxon>
        <taxon>Poaceae</taxon>
        <taxon>PACMAD clade</taxon>
        <taxon>Panicoideae</taxon>
        <taxon>Panicodae</taxon>
        <taxon>Paniceae</taxon>
        <taxon>Panicinae</taxon>
        <taxon>Panicum</taxon>
        <taxon>Panicum sect. Panicum</taxon>
    </lineage>
</organism>
<comment type="catalytic activity">
    <reaction evidence="4">
        <text>(E)-4-coumaroyl-AMP + CoA = (E)-4-coumaroyl-CoA + AMP + H(+)</text>
        <dbReference type="Rhea" id="RHEA:72423"/>
        <dbReference type="ChEBI" id="CHEBI:15378"/>
        <dbReference type="ChEBI" id="CHEBI:57287"/>
        <dbReference type="ChEBI" id="CHEBI:85008"/>
        <dbReference type="ChEBI" id="CHEBI:192348"/>
        <dbReference type="ChEBI" id="CHEBI:456215"/>
    </reaction>
    <physiologicalReaction direction="left-to-right" evidence="4">
        <dbReference type="Rhea" id="RHEA:72424"/>
    </physiologicalReaction>
</comment>
<evidence type="ECO:0000256" key="4">
    <source>
        <dbReference type="ARBA" id="ARBA00034223"/>
    </source>
</evidence>
<dbReference type="PROSITE" id="PS00455">
    <property type="entry name" value="AMP_BINDING"/>
    <property type="match status" value="1"/>
</dbReference>
<dbReference type="GO" id="GO:0106290">
    <property type="term" value="F:trans-cinnamate-CoA ligase activity"/>
    <property type="evidence" value="ECO:0007669"/>
    <property type="project" value="UniProtKB-ARBA"/>
</dbReference>
<dbReference type="InterPro" id="IPR000873">
    <property type="entry name" value="AMP-dep_synth/lig_dom"/>
</dbReference>
<dbReference type="Pfam" id="PF00501">
    <property type="entry name" value="AMP-binding"/>
    <property type="match status" value="1"/>
</dbReference>
<comment type="caution">
    <text evidence="7">The sequence shown here is derived from an EMBL/GenBank/DDBJ whole genome shotgun (WGS) entry which is preliminary data.</text>
</comment>
<comment type="cofactor">
    <cofactor evidence="1">
        <name>Mg(2+)</name>
        <dbReference type="ChEBI" id="CHEBI:18420"/>
    </cofactor>
</comment>
<dbReference type="PANTHER" id="PTHR43272:SF92">
    <property type="entry name" value="LONG CHAIN ACYL-COA SYNTHETASE 8"/>
    <property type="match status" value="1"/>
</dbReference>
<feature type="domain" description="AMP-dependent synthetase/ligase" evidence="6">
    <location>
        <begin position="53"/>
        <end position="476"/>
    </location>
</feature>
<evidence type="ECO:0000256" key="3">
    <source>
        <dbReference type="ARBA" id="ARBA00034219"/>
    </source>
</evidence>
<name>A0A3L6QMS3_PANMI</name>
<evidence type="ECO:0000256" key="1">
    <source>
        <dbReference type="ARBA" id="ARBA00001946"/>
    </source>
</evidence>
<dbReference type="GO" id="GO:0016207">
    <property type="term" value="F:4-coumarate-CoA ligase activity"/>
    <property type="evidence" value="ECO:0007669"/>
    <property type="project" value="UniProtKB-EC"/>
</dbReference>
<dbReference type="InterPro" id="IPR020845">
    <property type="entry name" value="AMP-binding_CS"/>
</dbReference>
<dbReference type="InterPro" id="IPR042099">
    <property type="entry name" value="ANL_N_sf"/>
</dbReference>
<accession>A0A3L6QMS3</accession>
<keyword evidence="8" id="KW-1185">Reference proteome</keyword>
<reference evidence="8" key="1">
    <citation type="journal article" date="2019" name="Nat. Commun.">
        <title>The genome of broomcorn millet.</title>
        <authorList>
            <person name="Zou C."/>
            <person name="Miki D."/>
            <person name="Li D."/>
            <person name="Tang Q."/>
            <person name="Xiao L."/>
            <person name="Rajput S."/>
            <person name="Deng P."/>
            <person name="Jia W."/>
            <person name="Huang R."/>
            <person name="Zhang M."/>
            <person name="Sun Y."/>
            <person name="Hu J."/>
            <person name="Fu X."/>
            <person name="Schnable P.S."/>
            <person name="Li F."/>
            <person name="Zhang H."/>
            <person name="Feng B."/>
            <person name="Zhu X."/>
            <person name="Liu R."/>
            <person name="Schnable J.C."/>
            <person name="Zhu J.-K."/>
            <person name="Zhang H."/>
        </authorList>
    </citation>
    <scope>NUCLEOTIDE SEQUENCE [LARGE SCALE GENOMIC DNA]</scope>
</reference>
<dbReference type="OrthoDB" id="1700726at2759"/>
<dbReference type="GO" id="GO:0009698">
    <property type="term" value="P:phenylpropanoid metabolic process"/>
    <property type="evidence" value="ECO:0007669"/>
    <property type="project" value="UniProtKB-ARBA"/>
</dbReference>
<evidence type="ECO:0000259" key="6">
    <source>
        <dbReference type="Pfam" id="PF00501"/>
    </source>
</evidence>
<dbReference type="EC" id="6.2.1.12" evidence="2"/>
<evidence type="ECO:0000313" key="7">
    <source>
        <dbReference type="EMBL" id="RLM84361.1"/>
    </source>
</evidence>
<comment type="catalytic activity">
    <reaction evidence="3">
        <text>(E)-4-coumarate + ATP + H(+) = (E)-4-coumaroyl-AMP + diphosphate</text>
        <dbReference type="Rhea" id="RHEA:72419"/>
        <dbReference type="ChEBI" id="CHEBI:12876"/>
        <dbReference type="ChEBI" id="CHEBI:15378"/>
        <dbReference type="ChEBI" id="CHEBI:30616"/>
        <dbReference type="ChEBI" id="CHEBI:33019"/>
        <dbReference type="ChEBI" id="CHEBI:192348"/>
    </reaction>
    <physiologicalReaction direction="left-to-right" evidence="3">
        <dbReference type="Rhea" id="RHEA:72420"/>
    </physiologicalReaction>
</comment>
<dbReference type="GO" id="GO:0005783">
    <property type="term" value="C:endoplasmic reticulum"/>
    <property type="evidence" value="ECO:0007669"/>
    <property type="project" value="TreeGrafter"/>
</dbReference>
<dbReference type="Proteomes" id="UP000275267">
    <property type="component" value="Unassembled WGS sequence"/>
</dbReference>
<dbReference type="SUPFAM" id="SSF56801">
    <property type="entry name" value="Acetyl-CoA synthetase-like"/>
    <property type="match status" value="1"/>
</dbReference>
<gene>
    <name evidence="7" type="ORF">C2845_PM04G17270</name>
</gene>
<dbReference type="EMBL" id="PQIB02000011">
    <property type="protein sequence ID" value="RLM84361.1"/>
    <property type="molecule type" value="Genomic_DNA"/>
</dbReference>